<dbReference type="RefSeq" id="WP_087034080.1">
    <property type="nucleotide sequence ID" value="NZ_FJNE01000009.1"/>
</dbReference>
<evidence type="ECO:0000256" key="3">
    <source>
        <dbReference type="ARBA" id="ARBA00022630"/>
    </source>
</evidence>
<dbReference type="STRING" id="140314.SAMN04488076_10882"/>
<dbReference type="EC" id="1.6.5.9" evidence="2"/>
<dbReference type="InterPro" id="IPR045024">
    <property type="entry name" value="NDH-2"/>
</dbReference>
<dbReference type="Proteomes" id="UP000242754">
    <property type="component" value="Unassembled WGS sequence"/>
</dbReference>
<evidence type="ECO:0000313" key="10">
    <source>
        <dbReference type="EMBL" id="CZR00831.1"/>
    </source>
</evidence>
<dbReference type="PANTHER" id="PTHR43706:SF47">
    <property type="entry name" value="EXTERNAL NADH-UBIQUINONE OXIDOREDUCTASE 1, MITOCHONDRIAL-RELATED"/>
    <property type="match status" value="1"/>
</dbReference>
<feature type="transmembrane region" description="Helical" evidence="8">
    <location>
        <begin position="577"/>
        <end position="599"/>
    </location>
</feature>
<reference evidence="10 11" key="1">
    <citation type="submission" date="2016-02" db="EMBL/GenBank/DDBJ databases">
        <authorList>
            <person name="Wen L."/>
            <person name="He K."/>
            <person name="Yang H."/>
        </authorList>
    </citation>
    <scope>NUCLEOTIDE SEQUENCE [LARGE SCALE GENOMIC DNA]</scope>
    <source>
        <strain evidence="10">Trichococcus palustris</strain>
    </source>
</reference>
<feature type="transmembrane region" description="Helical" evidence="8">
    <location>
        <begin position="386"/>
        <end position="403"/>
    </location>
</feature>
<comment type="catalytic activity">
    <reaction evidence="7">
        <text>a quinone + NADH + H(+) = a quinol + NAD(+)</text>
        <dbReference type="Rhea" id="RHEA:46160"/>
        <dbReference type="ChEBI" id="CHEBI:15378"/>
        <dbReference type="ChEBI" id="CHEBI:24646"/>
        <dbReference type="ChEBI" id="CHEBI:57540"/>
        <dbReference type="ChEBI" id="CHEBI:57945"/>
        <dbReference type="ChEBI" id="CHEBI:132124"/>
        <dbReference type="EC" id="1.6.5.9"/>
    </reaction>
</comment>
<name>A0A143YWU0_9LACT</name>
<dbReference type="PRINTS" id="PR00368">
    <property type="entry name" value="FADPNR"/>
</dbReference>
<organism evidence="10 11">
    <name type="scientific">Trichococcus palustris</name>
    <dbReference type="NCBI Taxonomy" id="140314"/>
    <lineage>
        <taxon>Bacteria</taxon>
        <taxon>Bacillati</taxon>
        <taxon>Bacillota</taxon>
        <taxon>Bacilli</taxon>
        <taxon>Lactobacillales</taxon>
        <taxon>Carnobacteriaceae</taxon>
        <taxon>Trichococcus</taxon>
    </lineage>
</organism>
<dbReference type="Gene3D" id="3.50.50.100">
    <property type="match status" value="1"/>
</dbReference>
<dbReference type="InterPro" id="IPR036188">
    <property type="entry name" value="FAD/NAD-bd_sf"/>
</dbReference>
<evidence type="ECO:0000256" key="5">
    <source>
        <dbReference type="ARBA" id="ARBA00023002"/>
    </source>
</evidence>
<gene>
    <name evidence="10" type="ORF">Tpal_2576</name>
</gene>
<comment type="similarity">
    <text evidence="1">Belongs to the NADH dehydrogenase family.</text>
</comment>
<keyword evidence="6" id="KW-0520">NAD</keyword>
<keyword evidence="3" id="KW-0285">Flavoprotein</keyword>
<evidence type="ECO:0000256" key="2">
    <source>
        <dbReference type="ARBA" id="ARBA00012637"/>
    </source>
</evidence>
<dbReference type="PANTHER" id="PTHR43706">
    <property type="entry name" value="NADH DEHYDROGENASE"/>
    <property type="match status" value="1"/>
</dbReference>
<evidence type="ECO:0000256" key="6">
    <source>
        <dbReference type="ARBA" id="ARBA00023027"/>
    </source>
</evidence>
<evidence type="ECO:0000256" key="8">
    <source>
        <dbReference type="SAM" id="Phobius"/>
    </source>
</evidence>
<keyword evidence="5" id="KW-0560">Oxidoreductase</keyword>
<proteinExistence type="inferred from homology"/>
<sequence>MDKKHIVVVGAGFAGVAATKKLAKHFRNDKNVLITLIDRHSYQTYMTELHEVAAGRVAPDAIQYDLQRLFCNNKNVDIVTDEVRNVDRKAKIITTIGGSFPYDYLILAMGGEPNTFNVPGVDEHAFTMWSWEDANKIRRHIQDTVEAASNEHDKEKRKGMLTAVVSGAGFTGVELVGELMEWKERLAKDNKLDPSEFSLYLVEAAPIILGVVTEREQKKAEKYMLKQGIQIIKGNGVAKVEKDFVQLADGTVIPTQTLIWTAGVKANSDTAAYGIERAKAGRLVANKYMEAKDSEGVYLAGDLVYYEEPDKDNAPVPQIVQSAEQTGHTAAANIIAAIEGTEKTEHKGIYQGFMISIGSRYGVAYLMDKIHLSGFLAMLVKHMVNLFYFLTIGSGYYFVKYIYHEFFHIKDKRNIFRGHLSRLGNVLWVLPLRVFYGSMWTWEALKKIFGLYGTTSWFGNEIVLPFSWLKEATTGASQAVVPTAATAAHPVFGLSYAYGEEPMMIFKQAPEWFNSIMKVMIPNPEVALFFQKFMTVVELLIGLAIIAGLFTFLANAATIALVISFSLSGMFYWVNMWFIPVAIALMNGSGRAFGLDYYVMPWIQKKLDAWWYGKTKSIYEPGIGK</sequence>
<dbReference type="GO" id="GO:0050136">
    <property type="term" value="F:NADH dehydrogenase (quinone) (non-electrogenic) activity"/>
    <property type="evidence" value="ECO:0007669"/>
    <property type="project" value="UniProtKB-EC"/>
</dbReference>
<accession>A0A143YWU0</accession>
<dbReference type="Pfam" id="PF07992">
    <property type="entry name" value="Pyr_redox_2"/>
    <property type="match status" value="1"/>
</dbReference>
<feature type="transmembrane region" description="Helical" evidence="8">
    <location>
        <begin position="539"/>
        <end position="565"/>
    </location>
</feature>
<keyword evidence="4" id="KW-0274">FAD</keyword>
<dbReference type="PRINTS" id="PR00411">
    <property type="entry name" value="PNDRDTASEI"/>
</dbReference>
<evidence type="ECO:0000313" key="11">
    <source>
        <dbReference type="Proteomes" id="UP000242754"/>
    </source>
</evidence>
<evidence type="ECO:0000256" key="1">
    <source>
        <dbReference type="ARBA" id="ARBA00005272"/>
    </source>
</evidence>
<dbReference type="SUPFAM" id="SSF51905">
    <property type="entry name" value="FAD/NAD(P)-binding domain"/>
    <property type="match status" value="2"/>
</dbReference>
<dbReference type="InterPro" id="IPR023753">
    <property type="entry name" value="FAD/NAD-binding_dom"/>
</dbReference>
<keyword evidence="11" id="KW-1185">Reference proteome</keyword>
<keyword evidence="8" id="KW-1133">Transmembrane helix</keyword>
<dbReference type="EMBL" id="FJNE01000009">
    <property type="protein sequence ID" value="CZR00831.1"/>
    <property type="molecule type" value="Genomic_DNA"/>
</dbReference>
<keyword evidence="8" id="KW-0472">Membrane</keyword>
<evidence type="ECO:0000259" key="9">
    <source>
        <dbReference type="Pfam" id="PF07992"/>
    </source>
</evidence>
<dbReference type="OrthoDB" id="9781621at2"/>
<feature type="domain" description="FAD/NAD(P)-binding" evidence="9">
    <location>
        <begin position="5"/>
        <end position="327"/>
    </location>
</feature>
<dbReference type="AlphaFoldDB" id="A0A143YWU0"/>
<evidence type="ECO:0000256" key="4">
    <source>
        <dbReference type="ARBA" id="ARBA00022827"/>
    </source>
</evidence>
<protein>
    <recommendedName>
        <fullName evidence="2">NADH:ubiquinone reductase (non-electrogenic)</fullName>
        <ecNumber evidence="2">1.6.5.9</ecNumber>
    </recommendedName>
</protein>
<evidence type="ECO:0000256" key="7">
    <source>
        <dbReference type="ARBA" id="ARBA00047599"/>
    </source>
</evidence>
<keyword evidence="8" id="KW-0812">Transmembrane</keyword>